<dbReference type="EMBL" id="RJPU01000001">
    <property type="protein sequence ID" value="RSJ97091.1"/>
    <property type="molecule type" value="Genomic_DNA"/>
</dbReference>
<protein>
    <submittedName>
        <fullName evidence="4">Putative acetyltransferase</fullName>
    </submittedName>
</protein>
<proteinExistence type="predicted"/>
<evidence type="ECO:0000256" key="1">
    <source>
        <dbReference type="ARBA" id="ARBA00022679"/>
    </source>
</evidence>
<dbReference type="SUPFAM" id="SSF55729">
    <property type="entry name" value="Acyl-CoA N-acyltransferases (Nat)"/>
    <property type="match status" value="1"/>
</dbReference>
<dbReference type="InterPro" id="IPR000182">
    <property type="entry name" value="GNAT_dom"/>
</dbReference>
<dbReference type="Pfam" id="PF00583">
    <property type="entry name" value="Acetyltransf_1"/>
    <property type="match status" value="1"/>
</dbReference>
<evidence type="ECO:0000313" key="4">
    <source>
        <dbReference type="EMBL" id="RSJ97091.1"/>
    </source>
</evidence>
<accession>A0A3R9LEU7</accession>
<keyword evidence="1 4" id="KW-0808">Transferase</keyword>
<dbReference type="CDD" id="cd04301">
    <property type="entry name" value="NAT_SF"/>
    <property type="match status" value="1"/>
</dbReference>
<dbReference type="AlphaFoldDB" id="A0A3R9LEU7"/>
<evidence type="ECO:0000313" key="5">
    <source>
        <dbReference type="Proteomes" id="UP000278843"/>
    </source>
</evidence>
<feature type="domain" description="N-acetyltransferase" evidence="3">
    <location>
        <begin position="1"/>
        <end position="145"/>
    </location>
</feature>
<dbReference type="RefSeq" id="WP_125387439.1">
    <property type="nucleotide sequence ID" value="NZ_RJPU01000001.1"/>
</dbReference>
<dbReference type="PANTHER" id="PTHR43877">
    <property type="entry name" value="AMINOALKYLPHOSPHONATE N-ACETYLTRANSFERASE-RELATED-RELATED"/>
    <property type="match status" value="1"/>
</dbReference>
<reference evidence="4 5" key="1">
    <citation type="submission" date="2018-11" db="EMBL/GenBank/DDBJ databases">
        <title>Species Designations Belie Phenotypic and Genotypic Heterogeneity in Oral Streptococci.</title>
        <authorList>
            <person name="Velsko I."/>
        </authorList>
    </citation>
    <scope>NUCLEOTIDE SEQUENCE [LARGE SCALE GENOMIC DNA]</scope>
    <source>
        <strain evidence="4 5">BCC13</strain>
    </source>
</reference>
<dbReference type="InterPro" id="IPR016181">
    <property type="entry name" value="Acyl_CoA_acyltransferase"/>
</dbReference>
<sequence>MIRKVKLSDAAAIQQLNAECLGYDFDREATEAQLKGLLENDQHLILVAEEGEQVIGYAHAASYDCLYFPSLLNLLALAVAQDFQGQGHGRALMQALREEAKEAGYTGIRINSGISRSSAHEFYRSLGCNEKADQKRFYWEFKRKED</sequence>
<gene>
    <name evidence="4" type="ORF">D8790_02275</name>
</gene>
<dbReference type="PROSITE" id="PS51186">
    <property type="entry name" value="GNAT"/>
    <property type="match status" value="1"/>
</dbReference>
<dbReference type="InterPro" id="IPR050832">
    <property type="entry name" value="Bact_Acetyltransf"/>
</dbReference>
<keyword evidence="2" id="KW-0012">Acyltransferase</keyword>
<dbReference type="Proteomes" id="UP000278843">
    <property type="component" value="Unassembled WGS sequence"/>
</dbReference>
<evidence type="ECO:0000259" key="3">
    <source>
        <dbReference type="PROSITE" id="PS51186"/>
    </source>
</evidence>
<comment type="caution">
    <text evidence="4">The sequence shown here is derived from an EMBL/GenBank/DDBJ whole genome shotgun (WGS) entry which is preliminary data.</text>
</comment>
<evidence type="ECO:0000256" key="2">
    <source>
        <dbReference type="ARBA" id="ARBA00023315"/>
    </source>
</evidence>
<dbReference type="Gene3D" id="3.40.630.30">
    <property type="match status" value="1"/>
</dbReference>
<dbReference type="GO" id="GO:0016747">
    <property type="term" value="F:acyltransferase activity, transferring groups other than amino-acyl groups"/>
    <property type="evidence" value="ECO:0007669"/>
    <property type="project" value="InterPro"/>
</dbReference>
<organism evidence="4 5">
    <name type="scientific">Streptococcus cristatus</name>
    <dbReference type="NCBI Taxonomy" id="45634"/>
    <lineage>
        <taxon>Bacteria</taxon>
        <taxon>Bacillati</taxon>
        <taxon>Bacillota</taxon>
        <taxon>Bacilli</taxon>
        <taxon>Lactobacillales</taxon>
        <taxon>Streptococcaceae</taxon>
        <taxon>Streptococcus</taxon>
    </lineage>
</organism>
<name>A0A3R9LEU7_STRCR</name>